<dbReference type="FunFam" id="3.40.50.720:FF:000084">
    <property type="entry name" value="Short-chain dehydrogenase reductase"/>
    <property type="match status" value="1"/>
</dbReference>
<reference evidence="2 3" key="1">
    <citation type="submission" date="2018-05" db="EMBL/GenBank/DDBJ databases">
        <title>Genomic Encyclopedia of Type Strains, Phase IV (KMG-IV): sequencing the most valuable type-strain genomes for metagenomic binning, comparative biology and taxonomic classification.</title>
        <authorList>
            <person name="Goeker M."/>
        </authorList>
    </citation>
    <scope>NUCLEOTIDE SEQUENCE [LARGE SCALE GENOMIC DNA]</scope>
    <source>
        <strain evidence="2 3">DSM 23606</strain>
    </source>
</reference>
<dbReference type="PRINTS" id="PR00081">
    <property type="entry name" value="GDHRDH"/>
</dbReference>
<dbReference type="OrthoDB" id="9806974at2"/>
<dbReference type="Pfam" id="PF13561">
    <property type="entry name" value="adh_short_C2"/>
    <property type="match status" value="1"/>
</dbReference>
<keyword evidence="3" id="KW-1185">Reference proteome</keyword>
<dbReference type="EMBL" id="QGTJ01000003">
    <property type="protein sequence ID" value="PWV63151.1"/>
    <property type="molecule type" value="Genomic_DNA"/>
</dbReference>
<evidence type="ECO:0000256" key="1">
    <source>
        <dbReference type="ARBA" id="ARBA00006484"/>
    </source>
</evidence>
<dbReference type="PANTHER" id="PTHR42879:SF2">
    <property type="entry name" value="3-OXOACYL-[ACYL-CARRIER-PROTEIN] REDUCTASE FABG"/>
    <property type="match status" value="1"/>
</dbReference>
<dbReference type="Proteomes" id="UP000246569">
    <property type="component" value="Unassembled WGS sequence"/>
</dbReference>
<dbReference type="InterPro" id="IPR002347">
    <property type="entry name" value="SDR_fam"/>
</dbReference>
<protein>
    <submittedName>
        <fullName evidence="2">3-oxoacyl-[acyl-carrier protein] reductase</fullName>
    </submittedName>
</protein>
<evidence type="ECO:0000313" key="2">
    <source>
        <dbReference type="EMBL" id="PWV63151.1"/>
    </source>
</evidence>
<name>A0A317MWG1_9GAMM</name>
<gene>
    <name evidence="2" type="ORF">C7443_10375</name>
</gene>
<dbReference type="SUPFAM" id="SSF51735">
    <property type="entry name" value="NAD(P)-binding Rossmann-fold domains"/>
    <property type="match status" value="1"/>
</dbReference>
<proteinExistence type="inferred from homology"/>
<evidence type="ECO:0000313" key="3">
    <source>
        <dbReference type="Proteomes" id="UP000246569"/>
    </source>
</evidence>
<dbReference type="Gene3D" id="3.40.50.720">
    <property type="entry name" value="NAD(P)-binding Rossmann-like Domain"/>
    <property type="match status" value="1"/>
</dbReference>
<accession>A0A317MWG1</accession>
<dbReference type="RefSeq" id="WP_110017664.1">
    <property type="nucleotide sequence ID" value="NZ_QGTJ01000003.1"/>
</dbReference>
<organism evidence="2 3">
    <name type="scientific">Plasticicumulans acidivorans</name>
    <dbReference type="NCBI Taxonomy" id="886464"/>
    <lineage>
        <taxon>Bacteria</taxon>
        <taxon>Pseudomonadati</taxon>
        <taxon>Pseudomonadota</taxon>
        <taxon>Gammaproteobacteria</taxon>
        <taxon>Candidatus Competibacteraceae</taxon>
        <taxon>Plasticicumulans</taxon>
    </lineage>
</organism>
<dbReference type="GO" id="GO:0032787">
    <property type="term" value="P:monocarboxylic acid metabolic process"/>
    <property type="evidence" value="ECO:0007669"/>
    <property type="project" value="UniProtKB-ARBA"/>
</dbReference>
<dbReference type="AlphaFoldDB" id="A0A317MWG1"/>
<dbReference type="PANTHER" id="PTHR42879">
    <property type="entry name" value="3-OXOACYL-(ACYL-CARRIER-PROTEIN) REDUCTASE"/>
    <property type="match status" value="1"/>
</dbReference>
<comment type="caution">
    <text evidence="2">The sequence shown here is derived from an EMBL/GenBank/DDBJ whole genome shotgun (WGS) entry which is preliminary data.</text>
</comment>
<dbReference type="PROSITE" id="PS00061">
    <property type="entry name" value="ADH_SHORT"/>
    <property type="match status" value="1"/>
</dbReference>
<sequence length="254" mass="25901">MRPSSVPPLAGRRALVTGAASGIGRATALALATAGAEVWINHLPADKAAAADVAATIRSAGGNARPIAADVGDAAAVAAMFAALHAAGGLDILVNNAGVILEKPFLETSEDDWARVIGIDLTAVYRCCRQALAQMQPRGSGCIVNVASDLGYLGRERYAPYCAAKAGVIALTRSLAREFAPAIRINAVAPGPIATPMVSPEHMSAEWIAKETAIPAARLGEPEEVAAAIVFLASPAASYFHGQVLGPNGGSWMG</sequence>
<dbReference type="InterPro" id="IPR036291">
    <property type="entry name" value="NAD(P)-bd_dom_sf"/>
</dbReference>
<dbReference type="InterPro" id="IPR020904">
    <property type="entry name" value="Sc_DH/Rdtase_CS"/>
</dbReference>
<dbReference type="PRINTS" id="PR00080">
    <property type="entry name" value="SDRFAMILY"/>
</dbReference>
<dbReference type="NCBIfam" id="NF009466">
    <property type="entry name" value="PRK12826.1-2"/>
    <property type="match status" value="1"/>
</dbReference>
<comment type="similarity">
    <text evidence="1">Belongs to the short-chain dehydrogenases/reductases (SDR) family.</text>
</comment>
<dbReference type="InterPro" id="IPR050259">
    <property type="entry name" value="SDR"/>
</dbReference>